<gene>
    <name evidence="1" type="ORF">MPH_01974</name>
</gene>
<evidence type="ECO:0000313" key="2">
    <source>
        <dbReference type="Proteomes" id="UP000007129"/>
    </source>
</evidence>
<comment type="caution">
    <text evidence="1">The sequence shown here is derived from an EMBL/GenBank/DDBJ whole genome shotgun (WGS) entry which is preliminary data.</text>
</comment>
<dbReference type="AlphaFoldDB" id="K2SVS7"/>
<sequence length="159" mass="16815">MRLGCAFLASATSSHSNLSSPDPRWKVGLLCLYIGMATGRSFSTTMSTTLPIGNPFTIGLGSATVSLGWSESGSRNPRKICQGDPLREQFVIYGLYGSGAPVARKRRVISASFCGFTGGYGCCLDLSWSTTPSLGVPSSSIADRSWLGRGIGLPSWRPV</sequence>
<protein>
    <submittedName>
        <fullName evidence="1">Uncharacterized protein</fullName>
    </submittedName>
</protein>
<dbReference type="Proteomes" id="UP000007129">
    <property type="component" value="Unassembled WGS sequence"/>
</dbReference>
<organism evidence="1 2">
    <name type="scientific">Macrophomina phaseolina (strain MS6)</name>
    <name type="common">Charcoal rot fungus</name>
    <dbReference type="NCBI Taxonomy" id="1126212"/>
    <lineage>
        <taxon>Eukaryota</taxon>
        <taxon>Fungi</taxon>
        <taxon>Dikarya</taxon>
        <taxon>Ascomycota</taxon>
        <taxon>Pezizomycotina</taxon>
        <taxon>Dothideomycetes</taxon>
        <taxon>Dothideomycetes incertae sedis</taxon>
        <taxon>Botryosphaeriales</taxon>
        <taxon>Botryosphaeriaceae</taxon>
        <taxon>Macrophomina</taxon>
    </lineage>
</organism>
<dbReference type="HOGENOM" id="CLU_1661090_0_0_1"/>
<accession>K2SVS7</accession>
<name>K2SVS7_MACPH</name>
<evidence type="ECO:0000313" key="1">
    <source>
        <dbReference type="EMBL" id="EKG20710.1"/>
    </source>
</evidence>
<dbReference type="VEuPathDB" id="FungiDB:MPH_01974"/>
<proteinExistence type="predicted"/>
<dbReference type="InParanoid" id="K2SVS7"/>
<reference evidence="1 2" key="1">
    <citation type="journal article" date="2012" name="BMC Genomics">
        <title>Tools to kill: Genome of one of the most destructive plant pathogenic fungi Macrophomina phaseolina.</title>
        <authorList>
            <person name="Islam M.S."/>
            <person name="Haque M.S."/>
            <person name="Islam M.M."/>
            <person name="Emdad E.M."/>
            <person name="Halim A."/>
            <person name="Hossen Q.M.M."/>
            <person name="Hossain M.Z."/>
            <person name="Ahmed B."/>
            <person name="Rahim S."/>
            <person name="Rahman M.S."/>
            <person name="Alam M.M."/>
            <person name="Hou S."/>
            <person name="Wan X."/>
            <person name="Saito J.A."/>
            <person name="Alam M."/>
        </authorList>
    </citation>
    <scope>NUCLEOTIDE SEQUENCE [LARGE SCALE GENOMIC DNA]</scope>
    <source>
        <strain evidence="1 2">MS6</strain>
    </source>
</reference>
<dbReference type="EMBL" id="AHHD01000080">
    <property type="protein sequence ID" value="EKG20710.1"/>
    <property type="molecule type" value="Genomic_DNA"/>
</dbReference>